<evidence type="ECO:0000313" key="2">
    <source>
        <dbReference type="EMBL" id="RMY25689.1"/>
    </source>
</evidence>
<gene>
    <name evidence="3" type="ORF">D0866_00450</name>
    <name evidence="2" type="ORF">D0867_00563</name>
</gene>
<dbReference type="EMBL" id="QWIM01000021">
    <property type="protein sequence ID" value="RMY41676.1"/>
    <property type="molecule type" value="Genomic_DNA"/>
</dbReference>
<dbReference type="EMBL" id="QWIL01000025">
    <property type="protein sequence ID" value="RMY25689.1"/>
    <property type="molecule type" value="Genomic_DNA"/>
</dbReference>
<evidence type="ECO:0000313" key="3">
    <source>
        <dbReference type="EMBL" id="RMY41676.1"/>
    </source>
</evidence>
<evidence type="ECO:0000313" key="4">
    <source>
        <dbReference type="Proteomes" id="UP000271337"/>
    </source>
</evidence>
<accession>A0A3M7AE98</accession>
<reference evidence="4 5" key="1">
    <citation type="journal article" date="2018" name="BMC Genomics">
        <title>Genomic evidence for intraspecific hybridization in a clonal and extremely halotolerant yeast.</title>
        <authorList>
            <person name="Gostincar C."/>
            <person name="Stajich J.E."/>
            <person name="Zupancic J."/>
            <person name="Zalar P."/>
            <person name="Gunde-Cimerman N."/>
        </authorList>
    </citation>
    <scope>NUCLEOTIDE SEQUENCE [LARGE SCALE GENOMIC DNA]</scope>
    <source>
        <strain evidence="3 5">EXF-6651</strain>
        <strain evidence="2 4">EXF-6669</strain>
    </source>
</reference>
<evidence type="ECO:0000313" key="5">
    <source>
        <dbReference type="Proteomes" id="UP000276864"/>
    </source>
</evidence>
<dbReference type="AlphaFoldDB" id="A0A3M7AE98"/>
<dbReference type="Proteomes" id="UP000271337">
    <property type="component" value="Unassembled WGS sequence"/>
</dbReference>
<proteinExistence type="predicted"/>
<feature type="region of interest" description="Disordered" evidence="1">
    <location>
        <begin position="1"/>
        <end position="21"/>
    </location>
</feature>
<organism evidence="2 4">
    <name type="scientific">Hortaea werneckii</name>
    <name type="common">Black yeast</name>
    <name type="synonym">Cladosporium werneckii</name>
    <dbReference type="NCBI Taxonomy" id="91943"/>
    <lineage>
        <taxon>Eukaryota</taxon>
        <taxon>Fungi</taxon>
        <taxon>Dikarya</taxon>
        <taxon>Ascomycota</taxon>
        <taxon>Pezizomycotina</taxon>
        <taxon>Dothideomycetes</taxon>
        <taxon>Dothideomycetidae</taxon>
        <taxon>Mycosphaerellales</taxon>
        <taxon>Teratosphaeriaceae</taxon>
        <taxon>Hortaea</taxon>
    </lineage>
</organism>
<protein>
    <recommendedName>
        <fullName evidence="6">F-box domain-containing protein</fullName>
    </recommendedName>
</protein>
<evidence type="ECO:0008006" key="6">
    <source>
        <dbReference type="Google" id="ProtNLM"/>
    </source>
</evidence>
<comment type="caution">
    <text evidence="2">The sequence shown here is derived from an EMBL/GenBank/DDBJ whole genome shotgun (WGS) entry which is preliminary data.</text>
</comment>
<evidence type="ECO:0000256" key="1">
    <source>
        <dbReference type="SAM" id="MobiDB-lite"/>
    </source>
</evidence>
<dbReference type="OrthoDB" id="62952at2759"/>
<dbReference type="Proteomes" id="UP000276864">
    <property type="component" value="Unassembled WGS sequence"/>
</dbReference>
<name>A0A3M7AE98_HORWE</name>
<sequence length="299" mass="33897">MMADPDLDTKANSTPDHDPKFSPLLSLPGELRNRIWRLLVVREEPFLAFAAAGSLQHRVVVPRLAHAGHSIRHEVLSIYYSENSFIYEWTGRFNPVKHRMKIQQWLRTVMPYARDISGYGTLSSLPSEWRGRGSGNYERVLLALHHASPSRRELEADLVLHDLESDKCELFNQKLRAETTGMSNSADDSTPESGNPTCEACYHASRETSTPPNAKEDGAIGVAGKRWDDEAVRQVAEKAAKEREADWKARNERYRAQEANSQKQAAKQAQRRRIMDAIPPGNERARQQATQLLRMLDLT</sequence>